<proteinExistence type="inferred from homology"/>
<dbReference type="Pfam" id="PF07264">
    <property type="entry name" value="EI24"/>
    <property type="match status" value="1"/>
</dbReference>
<evidence type="ECO:0000256" key="10">
    <source>
        <dbReference type="ARBA" id="ARBA00023192"/>
    </source>
</evidence>
<evidence type="ECO:0000256" key="1">
    <source>
        <dbReference type="ARBA" id="ARBA00004141"/>
    </source>
</evidence>
<dbReference type="InterPro" id="IPR059112">
    <property type="entry name" value="CysZ/EI24"/>
</dbReference>
<name>A0A545U4Z0_9GAMM</name>
<dbReference type="PANTHER" id="PTHR37468:SF1">
    <property type="entry name" value="SULFATE TRANSPORTER CYSZ"/>
    <property type="match status" value="1"/>
</dbReference>
<dbReference type="GO" id="GO:0000103">
    <property type="term" value="P:sulfate assimilation"/>
    <property type="evidence" value="ECO:0007669"/>
    <property type="project" value="InterPro"/>
</dbReference>
<keyword evidence="13" id="KW-1185">Reference proteome</keyword>
<feature type="transmembrane region" description="Helical" evidence="11">
    <location>
        <begin position="210"/>
        <end position="242"/>
    </location>
</feature>
<evidence type="ECO:0000256" key="11">
    <source>
        <dbReference type="HAMAP-Rule" id="MF_00468"/>
    </source>
</evidence>
<dbReference type="Proteomes" id="UP000315439">
    <property type="component" value="Unassembled WGS sequence"/>
</dbReference>
<evidence type="ECO:0000313" key="13">
    <source>
        <dbReference type="Proteomes" id="UP000315439"/>
    </source>
</evidence>
<dbReference type="HAMAP" id="MF_00468">
    <property type="entry name" value="CysZ"/>
    <property type="match status" value="1"/>
</dbReference>
<dbReference type="GO" id="GO:0019344">
    <property type="term" value="P:cysteine biosynthetic process"/>
    <property type="evidence" value="ECO:0007669"/>
    <property type="project" value="UniProtKB-UniRule"/>
</dbReference>
<keyword evidence="8 11" id="KW-0764">Sulfate transport</keyword>
<accession>A0A545U4Z0</accession>
<gene>
    <name evidence="11 12" type="primary">cysZ</name>
    <name evidence="12" type="ORF">FLL46_22935</name>
</gene>
<evidence type="ECO:0000256" key="4">
    <source>
        <dbReference type="ARBA" id="ARBA00022519"/>
    </source>
</evidence>
<keyword evidence="6 11" id="KW-0812">Transmembrane</keyword>
<keyword evidence="10 11" id="KW-0198">Cysteine biosynthesis</keyword>
<keyword evidence="9 11" id="KW-0472">Membrane</keyword>
<comment type="similarity">
    <text evidence="11">Belongs to the CysZ family.</text>
</comment>
<keyword evidence="2 11" id="KW-0813">Transport</keyword>
<keyword evidence="4 11" id="KW-0997">Cell inner membrane</keyword>
<dbReference type="EMBL" id="VIKS01000014">
    <property type="protein sequence ID" value="TQV84473.1"/>
    <property type="molecule type" value="Genomic_DNA"/>
</dbReference>
<evidence type="ECO:0000256" key="9">
    <source>
        <dbReference type="ARBA" id="ARBA00023136"/>
    </source>
</evidence>
<comment type="function">
    <text evidence="11">High affinity, high specificity proton-dependent sulfate transporter, which mediates sulfate uptake. Provides the sulfur source for the cysteine synthesis pathway.</text>
</comment>
<dbReference type="OrthoDB" id="5292355at2"/>
<dbReference type="InterPro" id="IPR050480">
    <property type="entry name" value="CysZ-like"/>
</dbReference>
<evidence type="ECO:0000313" key="12">
    <source>
        <dbReference type="EMBL" id="TQV84473.1"/>
    </source>
</evidence>
<keyword evidence="7 11" id="KW-1133">Transmembrane helix</keyword>
<dbReference type="InterPro" id="IPR022985">
    <property type="entry name" value="Sulfate_CysZ"/>
</dbReference>
<evidence type="ECO:0000256" key="3">
    <source>
        <dbReference type="ARBA" id="ARBA00022475"/>
    </source>
</evidence>
<dbReference type="AlphaFoldDB" id="A0A545U4Z0"/>
<dbReference type="PANTHER" id="PTHR37468">
    <property type="entry name" value="SULFATE TRANSPORTER CYSZ"/>
    <property type="match status" value="1"/>
</dbReference>
<evidence type="ECO:0000256" key="5">
    <source>
        <dbReference type="ARBA" id="ARBA00022605"/>
    </source>
</evidence>
<organism evidence="12 13">
    <name type="scientific">Aliikangiella coralliicola</name>
    <dbReference type="NCBI Taxonomy" id="2592383"/>
    <lineage>
        <taxon>Bacteria</taxon>
        <taxon>Pseudomonadati</taxon>
        <taxon>Pseudomonadota</taxon>
        <taxon>Gammaproteobacteria</taxon>
        <taxon>Oceanospirillales</taxon>
        <taxon>Pleioneaceae</taxon>
        <taxon>Aliikangiella</taxon>
    </lineage>
</organism>
<evidence type="ECO:0000256" key="8">
    <source>
        <dbReference type="ARBA" id="ARBA00023032"/>
    </source>
</evidence>
<dbReference type="RefSeq" id="WP_142934121.1">
    <property type="nucleotide sequence ID" value="NZ_ML660170.1"/>
</dbReference>
<dbReference type="GO" id="GO:0009675">
    <property type="term" value="F:high-affinity sulfate:proton symporter activity"/>
    <property type="evidence" value="ECO:0007669"/>
    <property type="project" value="TreeGrafter"/>
</dbReference>
<keyword evidence="5 11" id="KW-0028">Amino-acid biosynthesis</keyword>
<reference evidence="12 13" key="1">
    <citation type="submission" date="2019-07" db="EMBL/GenBank/DDBJ databases">
        <title>Draft genome for Aliikangiella sp. M105.</title>
        <authorList>
            <person name="Wang G."/>
        </authorList>
    </citation>
    <scope>NUCLEOTIDE SEQUENCE [LARGE SCALE GENOMIC DNA]</scope>
    <source>
        <strain evidence="12 13">M105</strain>
    </source>
</reference>
<sequence>MPQSTIGGAQYLSKGLSLIWQPGVRAFVFIPLLINLVLLSGATFYAISNLSDWYEGLKNSEYSIVQWSVENMGWLLWPLIVISVLGVVIFFFAFIANWIAAPFNGLLSEAVERHLAGGSLNQQPTSMKSLVADIPRLLAREWRKLTYYLPRALGCLLLFVTPLAIIAPIIWFLFNSWMAAIQYIDYPMDNHKVPFRNMLDMIKQRRSGPFSFGAVVMLLTMIPVVNIFVMPVAVAGATNLWFDHYRE</sequence>
<keyword evidence="3 11" id="KW-1003">Cell membrane</keyword>
<feature type="transmembrane region" description="Helical" evidence="11">
    <location>
        <begin position="75"/>
        <end position="100"/>
    </location>
</feature>
<evidence type="ECO:0000256" key="2">
    <source>
        <dbReference type="ARBA" id="ARBA00022448"/>
    </source>
</evidence>
<evidence type="ECO:0000256" key="7">
    <source>
        <dbReference type="ARBA" id="ARBA00022989"/>
    </source>
</evidence>
<comment type="caution">
    <text evidence="12">The sequence shown here is derived from an EMBL/GenBank/DDBJ whole genome shotgun (WGS) entry which is preliminary data.</text>
</comment>
<comment type="subcellular location">
    <subcellularLocation>
        <location evidence="11">Cell inner membrane</location>
        <topology evidence="11">Multi-pass membrane protein</topology>
    </subcellularLocation>
    <subcellularLocation>
        <location evidence="1">Membrane</location>
        <topology evidence="1">Multi-pass membrane protein</topology>
    </subcellularLocation>
</comment>
<dbReference type="NCBIfam" id="NF003433">
    <property type="entry name" value="PRK04949.1"/>
    <property type="match status" value="1"/>
</dbReference>
<dbReference type="GO" id="GO:0005886">
    <property type="term" value="C:plasma membrane"/>
    <property type="evidence" value="ECO:0007669"/>
    <property type="project" value="UniProtKB-SubCell"/>
</dbReference>
<feature type="transmembrane region" description="Helical" evidence="11">
    <location>
        <begin position="26"/>
        <end position="47"/>
    </location>
</feature>
<protein>
    <recommendedName>
        <fullName evidence="11">Sulfate transporter CysZ</fullName>
    </recommendedName>
</protein>
<evidence type="ECO:0000256" key="6">
    <source>
        <dbReference type="ARBA" id="ARBA00022692"/>
    </source>
</evidence>
<feature type="transmembrane region" description="Helical" evidence="11">
    <location>
        <begin position="152"/>
        <end position="174"/>
    </location>
</feature>